<feature type="region of interest" description="Disordered" evidence="1">
    <location>
        <begin position="1"/>
        <end position="55"/>
    </location>
</feature>
<name>A0AA38FM66_TAXCH</name>
<feature type="compositionally biased region" description="Basic and acidic residues" evidence="1">
    <location>
        <begin position="1"/>
        <end position="10"/>
    </location>
</feature>
<feature type="non-terminal residue" evidence="2">
    <location>
        <position position="1"/>
    </location>
</feature>
<proteinExistence type="predicted"/>
<protein>
    <submittedName>
        <fullName evidence="2">Uncharacterized protein</fullName>
    </submittedName>
</protein>
<dbReference type="EMBL" id="JAHRHJ020000008">
    <property type="protein sequence ID" value="KAH9306706.1"/>
    <property type="molecule type" value="Genomic_DNA"/>
</dbReference>
<evidence type="ECO:0000256" key="1">
    <source>
        <dbReference type="SAM" id="MobiDB-lite"/>
    </source>
</evidence>
<evidence type="ECO:0000313" key="2">
    <source>
        <dbReference type="EMBL" id="KAH9306706.1"/>
    </source>
</evidence>
<feature type="non-terminal residue" evidence="2">
    <location>
        <position position="55"/>
    </location>
</feature>
<keyword evidence="3" id="KW-1185">Reference proteome</keyword>
<evidence type="ECO:0000313" key="3">
    <source>
        <dbReference type="Proteomes" id="UP000824469"/>
    </source>
</evidence>
<dbReference type="AlphaFoldDB" id="A0AA38FM66"/>
<reference evidence="2 3" key="1">
    <citation type="journal article" date="2021" name="Nat. Plants">
        <title>The Taxus genome provides insights into paclitaxel biosynthesis.</title>
        <authorList>
            <person name="Xiong X."/>
            <person name="Gou J."/>
            <person name="Liao Q."/>
            <person name="Li Y."/>
            <person name="Zhou Q."/>
            <person name="Bi G."/>
            <person name="Li C."/>
            <person name="Du R."/>
            <person name="Wang X."/>
            <person name="Sun T."/>
            <person name="Guo L."/>
            <person name="Liang H."/>
            <person name="Lu P."/>
            <person name="Wu Y."/>
            <person name="Zhang Z."/>
            <person name="Ro D.K."/>
            <person name="Shang Y."/>
            <person name="Huang S."/>
            <person name="Yan J."/>
        </authorList>
    </citation>
    <scope>NUCLEOTIDE SEQUENCE [LARGE SCALE GENOMIC DNA]</scope>
    <source>
        <strain evidence="2">Ta-2019</strain>
    </source>
</reference>
<gene>
    <name evidence="2" type="ORF">KI387_011110</name>
</gene>
<dbReference type="Proteomes" id="UP000824469">
    <property type="component" value="Unassembled WGS sequence"/>
</dbReference>
<sequence length="55" mass="6075">LGQSGAEKREVIRKRANWPQKGTRKPISGSSEELVPDNTRTVPGQEGRVEDADSR</sequence>
<comment type="caution">
    <text evidence="2">The sequence shown here is derived from an EMBL/GenBank/DDBJ whole genome shotgun (WGS) entry which is preliminary data.</text>
</comment>
<accession>A0AA38FM66</accession>
<organism evidence="2 3">
    <name type="scientific">Taxus chinensis</name>
    <name type="common">Chinese yew</name>
    <name type="synonym">Taxus wallichiana var. chinensis</name>
    <dbReference type="NCBI Taxonomy" id="29808"/>
    <lineage>
        <taxon>Eukaryota</taxon>
        <taxon>Viridiplantae</taxon>
        <taxon>Streptophyta</taxon>
        <taxon>Embryophyta</taxon>
        <taxon>Tracheophyta</taxon>
        <taxon>Spermatophyta</taxon>
        <taxon>Pinopsida</taxon>
        <taxon>Pinidae</taxon>
        <taxon>Conifers II</taxon>
        <taxon>Cupressales</taxon>
        <taxon>Taxaceae</taxon>
        <taxon>Taxus</taxon>
    </lineage>
</organism>